<protein>
    <submittedName>
        <fullName evidence="1">Uncharacterized protein</fullName>
    </submittedName>
</protein>
<proteinExistence type="predicted"/>
<dbReference type="AlphaFoldDB" id="A0A0E9WBW1"/>
<dbReference type="EMBL" id="GBXM01021507">
    <property type="protein sequence ID" value="JAH87070.1"/>
    <property type="molecule type" value="Transcribed_RNA"/>
</dbReference>
<sequence length="17" mass="2112">MKEFRFRVQSAHVFCLL</sequence>
<organism evidence="1">
    <name type="scientific">Anguilla anguilla</name>
    <name type="common">European freshwater eel</name>
    <name type="synonym">Muraena anguilla</name>
    <dbReference type="NCBI Taxonomy" id="7936"/>
    <lineage>
        <taxon>Eukaryota</taxon>
        <taxon>Metazoa</taxon>
        <taxon>Chordata</taxon>
        <taxon>Craniata</taxon>
        <taxon>Vertebrata</taxon>
        <taxon>Euteleostomi</taxon>
        <taxon>Actinopterygii</taxon>
        <taxon>Neopterygii</taxon>
        <taxon>Teleostei</taxon>
        <taxon>Anguilliformes</taxon>
        <taxon>Anguillidae</taxon>
        <taxon>Anguilla</taxon>
    </lineage>
</organism>
<name>A0A0E9WBW1_ANGAN</name>
<reference evidence="1" key="2">
    <citation type="journal article" date="2015" name="Fish Shellfish Immunol.">
        <title>Early steps in the European eel (Anguilla anguilla)-Vibrio vulnificus interaction in the gills: Role of the RtxA13 toxin.</title>
        <authorList>
            <person name="Callol A."/>
            <person name="Pajuelo D."/>
            <person name="Ebbesson L."/>
            <person name="Teles M."/>
            <person name="MacKenzie S."/>
            <person name="Amaro C."/>
        </authorList>
    </citation>
    <scope>NUCLEOTIDE SEQUENCE</scope>
</reference>
<reference evidence="1" key="1">
    <citation type="submission" date="2014-11" db="EMBL/GenBank/DDBJ databases">
        <authorList>
            <person name="Amaro Gonzalez C."/>
        </authorList>
    </citation>
    <scope>NUCLEOTIDE SEQUENCE</scope>
</reference>
<evidence type="ECO:0000313" key="1">
    <source>
        <dbReference type="EMBL" id="JAH87070.1"/>
    </source>
</evidence>
<accession>A0A0E9WBW1</accession>